<dbReference type="GO" id="GO:0016798">
    <property type="term" value="F:hydrolase activity, acting on glycosyl bonds"/>
    <property type="evidence" value="ECO:0007669"/>
    <property type="project" value="UniProtKB-KW"/>
</dbReference>
<evidence type="ECO:0000313" key="6">
    <source>
        <dbReference type="EMBL" id="TCO43719.1"/>
    </source>
</evidence>
<feature type="compositionally biased region" description="Basic and acidic residues" evidence="3">
    <location>
        <begin position="372"/>
        <end position="382"/>
    </location>
</feature>
<dbReference type="InterPro" id="IPR013783">
    <property type="entry name" value="Ig-like_fold"/>
</dbReference>
<keyword evidence="4" id="KW-1133">Transmembrane helix</keyword>
<dbReference type="SMART" id="SM00060">
    <property type="entry name" value="FN3"/>
    <property type="match status" value="2"/>
</dbReference>
<dbReference type="InterPro" id="IPR036116">
    <property type="entry name" value="FN3_sf"/>
</dbReference>
<keyword evidence="7" id="KW-1185">Reference proteome</keyword>
<feature type="compositionally biased region" description="Pro residues" evidence="3">
    <location>
        <begin position="401"/>
        <end position="420"/>
    </location>
</feature>
<reference evidence="6 7" key="1">
    <citation type="journal article" date="2015" name="Stand. Genomic Sci.">
        <title>Genomic Encyclopedia of Bacterial and Archaeal Type Strains, Phase III: the genomes of soil and plant-associated and newly described type strains.</title>
        <authorList>
            <person name="Whitman W.B."/>
            <person name="Woyke T."/>
            <person name="Klenk H.P."/>
            <person name="Zhou Y."/>
            <person name="Lilburn T.G."/>
            <person name="Beck B.J."/>
            <person name="De Vos P."/>
            <person name="Vandamme P."/>
            <person name="Eisen J.A."/>
            <person name="Garrity G."/>
            <person name="Hugenholtz P."/>
            <person name="Kyrpides N.C."/>
        </authorList>
    </citation>
    <scope>NUCLEOTIDE SEQUENCE [LARGE SCALE GENOMIC DNA]</scope>
    <source>
        <strain evidence="6 7">VKM Ac-2541</strain>
    </source>
</reference>
<dbReference type="InterPro" id="IPR003961">
    <property type="entry name" value="FN3_dom"/>
</dbReference>
<organism evidence="6 7">
    <name type="scientific">Kribbella antiqua</name>
    <dbReference type="NCBI Taxonomy" id="2512217"/>
    <lineage>
        <taxon>Bacteria</taxon>
        <taxon>Bacillati</taxon>
        <taxon>Actinomycetota</taxon>
        <taxon>Actinomycetes</taxon>
        <taxon>Propionibacteriales</taxon>
        <taxon>Kribbellaceae</taxon>
        <taxon>Kribbella</taxon>
    </lineage>
</organism>
<keyword evidence="4" id="KW-0472">Membrane</keyword>
<dbReference type="SUPFAM" id="SSF49265">
    <property type="entry name" value="Fibronectin type III"/>
    <property type="match status" value="1"/>
</dbReference>
<keyword evidence="1" id="KW-0326">Glycosidase</keyword>
<sequence length="750" mass="79741">MKPITFRPARLTRRTSATDTTDAAGKRERRKARVGLAAVVAGCVALTSVVVLSGPGSANSGMKFTQSGHWVYNSSIGRIFHLDGATKAVDAEVGLSTGQPGAQVIQSDKNGYVLSRNRIDQFGKSDLTVTNPIEVPLNEQPTGLEGGGAAFAVYQKAGRVIRFGDRDVTEFPGGPLGDPVVTSDGTLWIHRISRGDLCQLPITADRLSCSAAVPKRHKGALTAIGAKAVFVDLTSQEVYSLTGDGISNKTELPDVAVADNALVAGNDVDGKLAIVDPGQGVVQLVDPTGADTKPTRTLIKPGKYDKVASSGDGLALLDRKNAELATLDRDGKVGYQKIASQDEKDQIKREPNLFRGDDSRVYVESSKGDRVVVVDQDGRAKTVEVGSGEPGDGKTTTKPTQTPPTHRPSTPPPMKPPVQPPVTTETQRPPARTTPPPTRETKKPDKRTPEKPKTSTPTNQPTAKPGLPGAPGSVLAKQGGTVTWKAAAPHGATITSYRLSWSGGSTTVAGTARSATIQELASKSGYYVTVQAVNRVGAGPAVRSNRVELDWDPAESPRELLVSDDGISGRLTLAWDQPTMGEGTFLRYDVSMGGRTRSSTSTQLTWTGLTDGRMYEFTVRAITKAPDGSTITGKEAILSAASVDHEERTKRVVASRGAGTEYNKCEPPVCAFLQVRIENLTPNTDYVIKPYSSGWGNFNPGATLKTNSEGHLLVDDRFPCSALGQLVWATVETTDGKTVYTSNKFRWKSG</sequence>
<dbReference type="SUPFAM" id="SSF75011">
    <property type="entry name" value="3-carboxy-cis,cis-mucoante lactonizing enzyme"/>
    <property type="match status" value="1"/>
</dbReference>
<keyword evidence="1" id="KW-0378">Hydrolase</keyword>
<keyword evidence="2" id="KW-0624">Polysaccharide degradation</keyword>
<evidence type="ECO:0000256" key="1">
    <source>
        <dbReference type="ARBA" id="ARBA00023295"/>
    </source>
</evidence>
<dbReference type="EMBL" id="SLWR01000012">
    <property type="protein sequence ID" value="TCO43719.1"/>
    <property type="molecule type" value="Genomic_DNA"/>
</dbReference>
<dbReference type="Proteomes" id="UP000295573">
    <property type="component" value="Unassembled WGS sequence"/>
</dbReference>
<evidence type="ECO:0000256" key="2">
    <source>
        <dbReference type="ARBA" id="ARBA00023326"/>
    </source>
</evidence>
<dbReference type="Pfam" id="PF00041">
    <property type="entry name" value="fn3"/>
    <property type="match status" value="2"/>
</dbReference>
<comment type="caution">
    <text evidence="6">The sequence shown here is derived from an EMBL/GenBank/DDBJ whole genome shotgun (WGS) entry which is preliminary data.</text>
</comment>
<dbReference type="AlphaFoldDB" id="A0A4R2IIT0"/>
<gene>
    <name evidence="6" type="ORF">EV646_112297</name>
</gene>
<dbReference type="OrthoDB" id="3405767at2"/>
<feature type="domain" description="Fibronectin type-III" evidence="5">
    <location>
        <begin position="556"/>
        <end position="641"/>
    </location>
</feature>
<keyword evidence="4" id="KW-0812">Transmembrane</keyword>
<dbReference type="RefSeq" id="WP_132155139.1">
    <property type="nucleotide sequence ID" value="NZ_SLWR01000012.1"/>
</dbReference>
<dbReference type="Gene3D" id="2.60.40.10">
    <property type="entry name" value="Immunoglobulins"/>
    <property type="match status" value="2"/>
</dbReference>
<name>A0A4R2IIT0_9ACTN</name>
<dbReference type="GO" id="GO:0000272">
    <property type="term" value="P:polysaccharide catabolic process"/>
    <property type="evidence" value="ECO:0007669"/>
    <property type="project" value="UniProtKB-KW"/>
</dbReference>
<feature type="transmembrane region" description="Helical" evidence="4">
    <location>
        <begin position="34"/>
        <end position="54"/>
    </location>
</feature>
<accession>A0A4R2IIT0</accession>
<evidence type="ECO:0000313" key="7">
    <source>
        <dbReference type="Proteomes" id="UP000295573"/>
    </source>
</evidence>
<dbReference type="CDD" id="cd00063">
    <property type="entry name" value="FN3"/>
    <property type="match status" value="2"/>
</dbReference>
<proteinExistence type="predicted"/>
<dbReference type="PROSITE" id="PS50853">
    <property type="entry name" value="FN3"/>
    <property type="match status" value="2"/>
</dbReference>
<keyword evidence="2" id="KW-0119">Carbohydrate metabolism</keyword>
<feature type="region of interest" description="Disordered" evidence="3">
    <location>
        <begin position="372"/>
        <end position="476"/>
    </location>
</feature>
<feature type="domain" description="Fibronectin type-III" evidence="5">
    <location>
        <begin position="464"/>
        <end position="552"/>
    </location>
</feature>
<feature type="compositionally biased region" description="Low complexity" evidence="3">
    <location>
        <begin position="421"/>
        <end position="431"/>
    </location>
</feature>
<evidence type="ECO:0000256" key="4">
    <source>
        <dbReference type="SAM" id="Phobius"/>
    </source>
</evidence>
<feature type="compositionally biased region" description="Basic and acidic residues" evidence="3">
    <location>
        <begin position="439"/>
        <end position="453"/>
    </location>
</feature>
<protein>
    <submittedName>
        <fullName evidence="6">Fibronectin type III domain protein</fullName>
    </submittedName>
</protein>
<evidence type="ECO:0000259" key="5">
    <source>
        <dbReference type="PROSITE" id="PS50853"/>
    </source>
</evidence>
<evidence type="ECO:0000256" key="3">
    <source>
        <dbReference type="SAM" id="MobiDB-lite"/>
    </source>
</evidence>